<dbReference type="PROSITE" id="PS00086">
    <property type="entry name" value="CYTOCHROME_P450"/>
    <property type="match status" value="1"/>
</dbReference>
<keyword evidence="3 6" id="KW-0349">Heme</keyword>
<dbReference type="GO" id="GO:0016705">
    <property type="term" value="F:oxidoreductase activity, acting on paired donors, with incorporation or reduction of molecular oxygen"/>
    <property type="evidence" value="ECO:0007669"/>
    <property type="project" value="InterPro"/>
</dbReference>
<dbReference type="PANTHER" id="PTHR24305">
    <property type="entry name" value="CYTOCHROME P450"/>
    <property type="match status" value="1"/>
</dbReference>
<evidence type="ECO:0000256" key="1">
    <source>
        <dbReference type="ARBA" id="ARBA00001971"/>
    </source>
</evidence>
<comment type="cofactor">
    <cofactor evidence="1 6">
        <name>heme</name>
        <dbReference type="ChEBI" id="CHEBI:30413"/>
    </cofactor>
</comment>
<evidence type="ECO:0000256" key="5">
    <source>
        <dbReference type="ARBA" id="ARBA00023004"/>
    </source>
</evidence>
<organism evidence="8 9">
    <name type="scientific">Neoarthrinium moseri</name>
    <dbReference type="NCBI Taxonomy" id="1658444"/>
    <lineage>
        <taxon>Eukaryota</taxon>
        <taxon>Fungi</taxon>
        <taxon>Dikarya</taxon>
        <taxon>Ascomycota</taxon>
        <taxon>Pezizomycotina</taxon>
        <taxon>Sordariomycetes</taxon>
        <taxon>Xylariomycetidae</taxon>
        <taxon>Amphisphaeriales</taxon>
        <taxon>Apiosporaceae</taxon>
        <taxon>Neoarthrinium</taxon>
    </lineage>
</organism>
<dbReference type="PRINTS" id="PR00463">
    <property type="entry name" value="EP450I"/>
</dbReference>
<dbReference type="InterPro" id="IPR002401">
    <property type="entry name" value="Cyt_P450_E_grp-I"/>
</dbReference>
<keyword evidence="7" id="KW-0560">Oxidoreductase</keyword>
<feature type="binding site" description="axial binding residue" evidence="6">
    <location>
        <position position="400"/>
    </location>
    <ligand>
        <name>heme</name>
        <dbReference type="ChEBI" id="CHEBI:30413"/>
    </ligand>
    <ligandPart>
        <name>Fe</name>
        <dbReference type="ChEBI" id="CHEBI:18248"/>
    </ligandPart>
</feature>
<dbReference type="CDD" id="cd11058">
    <property type="entry name" value="CYP60B-like"/>
    <property type="match status" value="1"/>
</dbReference>
<evidence type="ECO:0000256" key="3">
    <source>
        <dbReference type="ARBA" id="ARBA00022617"/>
    </source>
</evidence>
<dbReference type="GO" id="GO:0004497">
    <property type="term" value="F:monooxygenase activity"/>
    <property type="evidence" value="ECO:0007669"/>
    <property type="project" value="UniProtKB-KW"/>
</dbReference>
<protein>
    <recommendedName>
        <fullName evidence="10">Cytochrome P450 monooxygenase</fullName>
    </recommendedName>
</protein>
<evidence type="ECO:0000313" key="9">
    <source>
        <dbReference type="Proteomes" id="UP000829685"/>
    </source>
</evidence>
<evidence type="ECO:0000256" key="6">
    <source>
        <dbReference type="PIRSR" id="PIRSR602401-1"/>
    </source>
</evidence>
<keyword evidence="7" id="KW-0503">Monooxygenase</keyword>
<dbReference type="InterPro" id="IPR050121">
    <property type="entry name" value="Cytochrome_P450_monoxygenase"/>
</dbReference>
<evidence type="ECO:0008006" key="10">
    <source>
        <dbReference type="Google" id="ProtNLM"/>
    </source>
</evidence>
<dbReference type="InterPro" id="IPR017972">
    <property type="entry name" value="Cyt_P450_CS"/>
</dbReference>
<keyword evidence="4 6" id="KW-0479">Metal-binding</keyword>
<keyword evidence="5 6" id="KW-0408">Iron</keyword>
<dbReference type="Proteomes" id="UP000829685">
    <property type="component" value="Unassembled WGS sequence"/>
</dbReference>
<dbReference type="GO" id="GO:0005506">
    <property type="term" value="F:iron ion binding"/>
    <property type="evidence" value="ECO:0007669"/>
    <property type="project" value="InterPro"/>
</dbReference>
<dbReference type="InterPro" id="IPR036396">
    <property type="entry name" value="Cyt_P450_sf"/>
</dbReference>
<sequence length="463" mass="52073">MTVFSVQSFVVREQLVLSKAMIASAVVLTDEFTDFNALPVGPVVRVAPNELSFIADGAWEDIYGFQKTGPNFEKSPLFIGAVNNLNGHTGISLAPNESHTRQRKALSAPFTNQALLQQQEILLLHVHKLIEVFKKMAASGQPANMANWYTFTTFDMIGDLCFAEPSGVWMMSAVWDQAIRRVAGIDTLLHKLLVKLVVPATAANWRVTHFKNSREKTLKRLADPDREHPDLIQHILKNEGSRKGLSQTEIILNMVLFISAGSETTANLMTGWTYFMVANPDILKRVTAEIRAAFPSEDNIRWEAVKNLPYLDATLNEALRLFSPAPANQQRIVPKGGATIDGHYLPEGTTVAVAPWAAVRSPLHFSDPEKFDPERWLGHKRYAHDKFHASQPFSLGPRGCIGKNLSWFEMRLILTHLLWNFDIAVADSEVARASKKRWDDNDMDAYQTWMKPDLWVSLKEVTR</sequence>
<evidence type="ECO:0000256" key="7">
    <source>
        <dbReference type="RuleBase" id="RU000461"/>
    </source>
</evidence>
<reference evidence="8" key="1">
    <citation type="submission" date="2021-03" db="EMBL/GenBank/DDBJ databases">
        <title>Revisited historic fungal species revealed as producer of novel bioactive compounds through whole genome sequencing and comparative genomics.</title>
        <authorList>
            <person name="Vignolle G.A."/>
            <person name="Hochenegger N."/>
            <person name="Mach R.L."/>
            <person name="Mach-Aigner A.R."/>
            <person name="Javad Rahimi M."/>
            <person name="Salim K.A."/>
            <person name="Chan C.M."/>
            <person name="Lim L.B.L."/>
            <person name="Cai F."/>
            <person name="Druzhinina I.S."/>
            <person name="U'Ren J.M."/>
            <person name="Derntl C."/>
        </authorList>
    </citation>
    <scope>NUCLEOTIDE SEQUENCE</scope>
    <source>
        <strain evidence="8">TUCIM 5799</strain>
    </source>
</reference>
<dbReference type="Gene3D" id="1.10.630.10">
    <property type="entry name" value="Cytochrome P450"/>
    <property type="match status" value="1"/>
</dbReference>
<evidence type="ECO:0000313" key="8">
    <source>
        <dbReference type="EMBL" id="KAI1854401.1"/>
    </source>
</evidence>
<evidence type="ECO:0000256" key="4">
    <source>
        <dbReference type="ARBA" id="ARBA00022723"/>
    </source>
</evidence>
<comment type="caution">
    <text evidence="8">The sequence shown here is derived from an EMBL/GenBank/DDBJ whole genome shotgun (WGS) entry which is preliminary data.</text>
</comment>
<accession>A0A9P9WA70</accession>
<dbReference type="Pfam" id="PF00067">
    <property type="entry name" value="p450"/>
    <property type="match status" value="1"/>
</dbReference>
<proteinExistence type="inferred from homology"/>
<keyword evidence="9" id="KW-1185">Reference proteome</keyword>
<evidence type="ECO:0000256" key="2">
    <source>
        <dbReference type="ARBA" id="ARBA00010617"/>
    </source>
</evidence>
<comment type="similarity">
    <text evidence="2 7">Belongs to the cytochrome P450 family.</text>
</comment>
<dbReference type="EMBL" id="JAFIMR010000053">
    <property type="protein sequence ID" value="KAI1854401.1"/>
    <property type="molecule type" value="Genomic_DNA"/>
</dbReference>
<dbReference type="GO" id="GO:0020037">
    <property type="term" value="F:heme binding"/>
    <property type="evidence" value="ECO:0007669"/>
    <property type="project" value="InterPro"/>
</dbReference>
<name>A0A9P9WA70_9PEZI</name>
<dbReference type="PANTHER" id="PTHR24305:SF210">
    <property type="entry name" value="CYTOCHROME P450 MONOOXYGENASE ASQL-RELATED"/>
    <property type="match status" value="1"/>
</dbReference>
<dbReference type="InterPro" id="IPR001128">
    <property type="entry name" value="Cyt_P450"/>
</dbReference>
<gene>
    <name evidence="8" type="ORF">JX265_012435</name>
</gene>
<dbReference type="PRINTS" id="PR00385">
    <property type="entry name" value="P450"/>
</dbReference>
<dbReference type="SUPFAM" id="SSF48264">
    <property type="entry name" value="Cytochrome P450"/>
    <property type="match status" value="1"/>
</dbReference>
<dbReference type="AlphaFoldDB" id="A0A9P9WA70"/>